<feature type="domain" description="F-box" evidence="1">
    <location>
        <begin position="61"/>
        <end position="100"/>
    </location>
</feature>
<keyword evidence="4" id="KW-1185">Reference proteome</keyword>
<evidence type="ECO:0008006" key="5">
    <source>
        <dbReference type="Google" id="ProtNLM"/>
    </source>
</evidence>
<accession>A0A453MBJ0</accession>
<evidence type="ECO:0000313" key="4">
    <source>
        <dbReference type="Proteomes" id="UP000015105"/>
    </source>
</evidence>
<dbReference type="EnsemblPlants" id="AET5Gv21131100.1">
    <property type="protein sequence ID" value="AET5Gv21131100.1"/>
    <property type="gene ID" value="AET5Gv21131100"/>
</dbReference>
<dbReference type="Gramene" id="AET5Gv21131100.1">
    <property type="protein sequence ID" value="AET5Gv21131100.1"/>
    <property type="gene ID" value="AET5Gv21131100"/>
</dbReference>
<dbReference type="Proteomes" id="UP000015105">
    <property type="component" value="Chromosome 5D"/>
</dbReference>
<reference evidence="3" key="5">
    <citation type="journal article" date="2021" name="G3 (Bethesda)">
        <title>Aegilops tauschii genome assembly Aet v5.0 features greater sequence contiguity and improved annotation.</title>
        <authorList>
            <person name="Wang L."/>
            <person name="Zhu T."/>
            <person name="Rodriguez J.C."/>
            <person name="Deal K.R."/>
            <person name="Dubcovsky J."/>
            <person name="McGuire P.E."/>
            <person name="Lux T."/>
            <person name="Spannagl M."/>
            <person name="Mayer K.F.X."/>
            <person name="Baldrich P."/>
            <person name="Meyers B.C."/>
            <person name="Huo N."/>
            <person name="Gu Y.Q."/>
            <person name="Zhou H."/>
            <person name="Devos K.M."/>
            <person name="Bennetzen J.L."/>
            <person name="Unver T."/>
            <person name="Budak H."/>
            <person name="Gulick P.J."/>
            <person name="Galiba G."/>
            <person name="Kalapos B."/>
            <person name="Nelson D.R."/>
            <person name="Li P."/>
            <person name="You F.M."/>
            <person name="Luo M.C."/>
            <person name="Dvorak J."/>
        </authorList>
    </citation>
    <scope>NUCLEOTIDE SEQUENCE [LARGE SCALE GENOMIC DNA]</scope>
    <source>
        <strain evidence="3">cv. AL8/78</strain>
    </source>
</reference>
<dbReference type="Pfam" id="PF00646">
    <property type="entry name" value="F-box"/>
    <property type="match status" value="1"/>
</dbReference>
<feature type="domain" description="F-box protein AT5G49610-like beta-propeller" evidence="2">
    <location>
        <begin position="231"/>
        <end position="423"/>
    </location>
</feature>
<organism evidence="3 4">
    <name type="scientific">Aegilops tauschii subsp. strangulata</name>
    <name type="common">Goatgrass</name>
    <dbReference type="NCBI Taxonomy" id="200361"/>
    <lineage>
        <taxon>Eukaryota</taxon>
        <taxon>Viridiplantae</taxon>
        <taxon>Streptophyta</taxon>
        <taxon>Embryophyta</taxon>
        <taxon>Tracheophyta</taxon>
        <taxon>Spermatophyta</taxon>
        <taxon>Magnoliopsida</taxon>
        <taxon>Liliopsida</taxon>
        <taxon>Poales</taxon>
        <taxon>Poaceae</taxon>
        <taxon>BOP clade</taxon>
        <taxon>Pooideae</taxon>
        <taxon>Triticodae</taxon>
        <taxon>Triticeae</taxon>
        <taxon>Triticinae</taxon>
        <taxon>Aegilops</taxon>
    </lineage>
</organism>
<reference evidence="4" key="2">
    <citation type="journal article" date="2017" name="Nat. Plants">
        <title>The Aegilops tauschii genome reveals multiple impacts of transposons.</title>
        <authorList>
            <person name="Zhao G."/>
            <person name="Zou C."/>
            <person name="Li K."/>
            <person name="Wang K."/>
            <person name="Li T."/>
            <person name="Gao L."/>
            <person name="Zhang X."/>
            <person name="Wang H."/>
            <person name="Yang Z."/>
            <person name="Liu X."/>
            <person name="Jiang W."/>
            <person name="Mao L."/>
            <person name="Kong X."/>
            <person name="Jiao Y."/>
            <person name="Jia J."/>
        </authorList>
    </citation>
    <scope>NUCLEOTIDE SEQUENCE [LARGE SCALE GENOMIC DNA]</scope>
    <source>
        <strain evidence="4">cv. AL8/78</strain>
    </source>
</reference>
<dbReference type="Pfam" id="PF23635">
    <property type="entry name" value="Beta-prop_AT5G49610-like"/>
    <property type="match status" value="1"/>
</dbReference>
<dbReference type="InterPro" id="IPR056594">
    <property type="entry name" value="AT5G49610-like_b-prop"/>
</dbReference>
<reference evidence="3" key="3">
    <citation type="journal article" date="2017" name="Nature">
        <title>Genome sequence of the progenitor of the wheat D genome Aegilops tauschii.</title>
        <authorList>
            <person name="Luo M.C."/>
            <person name="Gu Y.Q."/>
            <person name="Puiu D."/>
            <person name="Wang H."/>
            <person name="Twardziok S.O."/>
            <person name="Deal K.R."/>
            <person name="Huo N."/>
            <person name="Zhu T."/>
            <person name="Wang L."/>
            <person name="Wang Y."/>
            <person name="McGuire P.E."/>
            <person name="Liu S."/>
            <person name="Long H."/>
            <person name="Ramasamy R.K."/>
            <person name="Rodriguez J.C."/>
            <person name="Van S.L."/>
            <person name="Yuan L."/>
            <person name="Wang Z."/>
            <person name="Xia Z."/>
            <person name="Xiao L."/>
            <person name="Anderson O.D."/>
            <person name="Ouyang S."/>
            <person name="Liang Y."/>
            <person name="Zimin A.V."/>
            <person name="Pertea G."/>
            <person name="Qi P."/>
            <person name="Bennetzen J.L."/>
            <person name="Dai X."/>
            <person name="Dawson M.W."/>
            <person name="Muller H.G."/>
            <person name="Kugler K."/>
            <person name="Rivarola-Duarte L."/>
            <person name="Spannagl M."/>
            <person name="Mayer K.F.X."/>
            <person name="Lu F.H."/>
            <person name="Bevan M.W."/>
            <person name="Leroy P."/>
            <person name="Li P."/>
            <person name="You F.M."/>
            <person name="Sun Q."/>
            <person name="Liu Z."/>
            <person name="Lyons E."/>
            <person name="Wicker T."/>
            <person name="Salzberg S.L."/>
            <person name="Devos K.M."/>
            <person name="Dvorak J."/>
        </authorList>
    </citation>
    <scope>NUCLEOTIDE SEQUENCE [LARGE SCALE GENOMIC DNA]</scope>
    <source>
        <strain evidence="3">cv. AL8/78</strain>
    </source>
</reference>
<proteinExistence type="predicted"/>
<dbReference type="PANTHER" id="PTHR32133:SF305">
    <property type="entry name" value="F-BOX DOMAIN-CONTAINING PROTEIN"/>
    <property type="match status" value="1"/>
</dbReference>
<protein>
    <recommendedName>
        <fullName evidence="5">F-box domain-containing protein</fullName>
    </recommendedName>
</protein>
<sequence>GWTTKSPIQATRVESFNLSSQHTPVPAKSRAPKSPICSRWSNHSTIPRRTTMAASPPAILDELFEVILLRLPPDDPACLLRASLVCKAWGCAVSRPHFRRRLHELHRAPPVLGLLHDLEDERIPRFIPTTASSFSLTAPHNRYWRTLDCRHGRALFLSNPQSPETQELLVWEPITGAQQRIPVPAALESNFPMAAVFCAADGCDHRACLGGPFRVLFILSVVVGQVTDDDCYLTSACAYSSETGTWGEPTSLPRRSPMPMCFTFYSSVLVGKSLLYFMSDDAFILECDLARHRLAVFNPPNHEPVCGQYTIMLAEDGGLGVCQRMDQQLKVWSREVSDSVEARWVLSRVVYLENLLPVGALVDAETRVQVLGFAEGANTIFLTTVDGIFMIKLQSERARRVCDESDDHLFCDLIPVVSFYTPVPRGEHRDPSLKHSEDAGGEEKTVYQVQQLINKMSQMLPGGDFVNAFDCINHAIENRVPPYYEVAPECTSMVYGH</sequence>
<dbReference type="AlphaFoldDB" id="A0A453MBJ0"/>
<dbReference type="Gramene" id="AET5Gv21131100.2">
    <property type="protein sequence ID" value="AET5Gv21131100.2"/>
    <property type="gene ID" value="AET5Gv21131100"/>
</dbReference>
<dbReference type="PANTHER" id="PTHR32133">
    <property type="entry name" value="OS07G0120400 PROTEIN"/>
    <property type="match status" value="1"/>
</dbReference>
<dbReference type="SUPFAM" id="SSF50965">
    <property type="entry name" value="Galactose oxidase, central domain"/>
    <property type="match status" value="1"/>
</dbReference>
<evidence type="ECO:0000259" key="1">
    <source>
        <dbReference type="Pfam" id="PF00646"/>
    </source>
</evidence>
<dbReference type="SUPFAM" id="SSF81383">
    <property type="entry name" value="F-box domain"/>
    <property type="match status" value="1"/>
</dbReference>
<reference evidence="4" key="1">
    <citation type="journal article" date="2014" name="Science">
        <title>Ancient hybridizations among the ancestral genomes of bread wheat.</title>
        <authorList>
            <consortium name="International Wheat Genome Sequencing Consortium,"/>
            <person name="Marcussen T."/>
            <person name="Sandve S.R."/>
            <person name="Heier L."/>
            <person name="Spannagl M."/>
            <person name="Pfeifer M."/>
            <person name="Jakobsen K.S."/>
            <person name="Wulff B.B."/>
            <person name="Steuernagel B."/>
            <person name="Mayer K.F."/>
            <person name="Olsen O.A."/>
        </authorList>
    </citation>
    <scope>NUCLEOTIDE SEQUENCE [LARGE SCALE GENOMIC DNA]</scope>
    <source>
        <strain evidence="4">cv. AL8/78</strain>
    </source>
</reference>
<dbReference type="STRING" id="200361.A0A453MBJ0"/>
<dbReference type="InterPro" id="IPR011043">
    <property type="entry name" value="Gal_Oxase/kelch_b-propeller"/>
</dbReference>
<name>A0A453MBJ0_AEGTS</name>
<reference evidence="3" key="4">
    <citation type="submission" date="2019-03" db="UniProtKB">
        <authorList>
            <consortium name="EnsemblPlants"/>
        </authorList>
    </citation>
    <scope>IDENTIFICATION</scope>
</reference>
<dbReference type="InterPro" id="IPR036047">
    <property type="entry name" value="F-box-like_dom_sf"/>
</dbReference>
<dbReference type="InterPro" id="IPR001810">
    <property type="entry name" value="F-box_dom"/>
</dbReference>
<evidence type="ECO:0000259" key="2">
    <source>
        <dbReference type="Pfam" id="PF23635"/>
    </source>
</evidence>
<evidence type="ECO:0000313" key="3">
    <source>
        <dbReference type="EnsemblPlants" id="AET5Gv21131100.2"/>
    </source>
</evidence>
<dbReference type="EnsemblPlants" id="AET5Gv21131100.2">
    <property type="protein sequence ID" value="AET5Gv21131100.2"/>
    <property type="gene ID" value="AET5Gv21131100"/>
</dbReference>